<accession>A0ABT8L4C9</accession>
<reference evidence="3" key="1">
    <citation type="submission" date="2023-06" db="EMBL/GenBank/DDBJ databases">
        <title>Genomic of Agaribacillus aureum.</title>
        <authorList>
            <person name="Wang G."/>
        </authorList>
    </citation>
    <scope>NUCLEOTIDE SEQUENCE</scope>
    <source>
        <strain evidence="3">BMA12</strain>
    </source>
</reference>
<keyword evidence="1" id="KW-1133">Transmembrane helix</keyword>
<keyword evidence="4" id="KW-1185">Reference proteome</keyword>
<dbReference type="Proteomes" id="UP001172083">
    <property type="component" value="Unassembled WGS sequence"/>
</dbReference>
<keyword evidence="3" id="KW-0378">Hydrolase</keyword>
<evidence type="ECO:0000313" key="3">
    <source>
        <dbReference type="EMBL" id="MDN5212584.1"/>
    </source>
</evidence>
<dbReference type="PANTHER" id="PTHR12277">
    <property type="entry name" value="ALPHA/BETA HYDROLASE DOMAIN-CONTAINING PROTEIN"/>
    <property type="match status" value="1"/>
</dbReference>
<feature type="transmembrane region" description="Helical" evidence="1">
    <location>
        <begin position="7"/>
        <end position="25"/>
    </location>
</feature>
<dbReference type="Gene3D" id="3.40.50.1820">
    <property type="entry name" value="alpha/beta hydrolase"/>
    <property type="match status" value="1"/>
</dbReference>
<dbReference type="GO" id="GO:0016787">
    <property type="term" value="F:hydrolase activity"/>
    <property type="evidence" value="ECO:0007669"/>
    <property type="project" value="UniProtKB-KW"/>
</dbReference>
<feature type="domain" description="AB hydrolase-1" evidence="2">
    <location>
        <begin position="76"/>
        <end position="166"/>
    </location>
</feature>
<comment type="caution">
    <text evidence="3">The sequence shown here is derived from an EMBL/GenBank/DDBJ whole genome shotgun (WGS) entry which is preliminary data.</text>
</comment>
<dbReference type="EMBL" id="JAUJEB010000001">
    <property type="protein sequence ID" value="MDN5212584.1"/>
    <property type="molecule type" value="Genomic_DNA"/>
</dbReference>
<keyword evidence="1" id="KW-0812">Transmembrane</keyword>
<evidence type="ECO:0000259" key="2">
    <source>
        <dbReference type="Pfam" id="PF00561"/>
    </source>
</evidence>
<proteinExistence type="predicted"/>
<name>A0ABT8L4C9_9BACT</name>
<evidence type="ECO:0000313" key="4">
    <source>
        <dbReference type="Proteomes" id="UP001172083"/>
    </source>
</evidence>
<keyword evidence="1" id="KW-0472">Membrane</keyword>
<organism evidence="3 4">
    <name type="scientific">Agaribacillus aureus</name>
    <dbReference type="NCBI Taxonomy" id="3051825"/>
    <lineage>
        <taxon>Bacteria</taxon>
        <taxon>Pseudomonadati</taxon>
        <taxon>Bacteroidota</taxon>
        <taxon>Cytophagia</taxon>
        <taxon>Cytophagales</taxon>
        <taxon>Splendidivirgaceae</taxon>
        <taxon>Agaribacillus</taxon>
    </lineage>
</organism>
<dbReference type="InterPro" id="IPR029058">
    <property type="entry name" value="AB_hydrolase_fold"/>
</dbReference>
<dbReference type="RefSeq" id="WP_346757901.1">
    <property type="nucleotide sequence ID" value="NZ_JAUJEB010000001.1"/>
</dbReference>
<evidence type="ECO:0000256" key="1">
    <source>
        <dbReference type="SAM" id="Phobius"/>
    </source>
</evidence>
<dbReference type="PANTHER" id="PTHR12277:SF81">
    <property type="entry name" value="PROTEIN ABHD13"/>
    <property type="match status" value="1"/>
</dbReference>
<dbReference type="Pfam" id="PF00561">
    <property type="entry name" value="Abhydrolase_1"/>
    <property type="match status" value="1"/>
</dbReference>
<dbReference type="SUPFAM" id="SSF53474">
    <property type="entry name" value="alpha/beta-Hydrolases"/>
    <property type="match status" value="1"/>
</dbReference>
<protein>
    <submittedName>
        <fullName evidence="3">Alpha/beta fold hydrolase</fullName>
    </submittedName>
</protein>
<gene>
    <name evidence="3" type="ORF">QQ020_11030</name>
</gene>
<dbReference type="InterPro" id="IPR000073">
    <property type="entry name" value="AB_hydrolase_1"/>
</dbReference>
<sequence>MSFLLKFVIGIALIYLLLCLLLYLLQENIIFLSQKLPVDYQFVFQDHKEVFLENTELDNGRIHALHFFTPQPQRGVILYFHGNAGNLAGWGRLGKEFNDLGYDLFMPDYRGYGKSTGKLSQSALFSDALLCYNYLKQHYTTEDIIIYGRSLGTGIATYLASQVPARLLILETPFYSLSHIARSYFSFLPVRLLNRYPLPSHQHLKSVTYPIYIFHGLQDEIVSYASAKKLYESLEGKKVEMISIPHGNHNNLGQFDKYQEGLKRILAYE</sequence>